<dbReference type="SUPFAM" id="SSF52047">
    <property type="entry name" value="RNI-like"/>
    <property type="match status" value="1"/>
</dbReference>
<protein>
    <recommendedName>
        <fullName evidence="1">F-box domain-containing protein</fullName>
    </recommendedName>
</protein>
<dbReference type="SUPFAM" id="SSF81383">
    <property type="entry name" value="F-box domain"/>
    <property type="match status" value="1"/>
</dbReference>
<name>A0A0B7K396_BIOOC</name>
<gene>
    <name evidence="2" type="ORF">BN869_000005218_1</name>
</gene>
<reference evidence="2" key="1">
    <citation type="submission" date="2015-01" db="EMBL/GenBank/DDBJ databases">
        <authorList>
            <person name="Durling Mikael"/>
        </authorList>
    </citation>
    <scope>NUCLEOTIDE SEQUENCE</scope>
</reference>
<dbReference type="EMBL" id="CDPU01000013">
    <property type="protein sequence ID" value="CEO49161.1"/>
    <property type="molecule type" value="Genomic_DNA"/>
</dbReference>
<organism evidence="2">
    <name type="scientific">Bionectria ochroleuca</name>
    <name type="common">Gliocladium roseum</name>
    <dbReference type="NCBI Taxonomy" id="29856"/>
    <lineage>
        <taxon>Eukaryota</taxon>
        <taxon>Fungi</taxon>
        <taxon>Dikarya</taxon>
        <taxon>Ascomycota</taxon>
        <taxon>Pezizomycotina</taxon>
        <taxon>Sordariomycetes</taxon>
        <taxon>Hypocreomycetidae</taxon>
        <taxon>Hypocreales</taxon>
        <taxon>Bionectriaceae</taxon>
        <taxon>Clonostachys</taxon>
    </lineage>
</organism>
<accession>A0A0B7K396</accession>
<sequence>MDACLSVGCEENHAMKVTIKSIPDEVLLQIFGYLPSKWDVYSVRLVCRFLAHVGRSALGTTVTFALVPESIARLNEISLHPFFSQHISAITCVTNVFRPFGNINDWKDVISLTVKHPTNVDVRIWLSDEEWMESWGHYNALLAAQDAAFKSLERSQGMEIVCSRFTKLQNLKICHYTRGTPPPYHLHSNRSYRFLSKTHCDLRDYFTLPAYELGIFPPRIAVPSVYILGPILRNTSETQLRSLRVDALGIEVFDKETEIFGESDVYSQMMRIGPNLSVLDLCIYVKYDREGWQGFRPATRILANNRAKSFLCAASHLEDMKLKFFSVFHDRGYPFYAEIADFWPTEHTWPRLRKLRLTNVEMVTFVFMEFLSAHIETLKDLGLKNCLMLDSPQFRRNGRRCVWSDFFIPLVTTFPLATLSLRGRFKLIKPPGRGLDENPNLFSNPPTIYAHDVVEGVKVQDRELTVGRTIEMMVCSGEFNSFLEHEVGGDIDLAVKIKQEIIQDLMDYYVLDREGQLSVTIATRHADYLKSFASAGSC</sequence>
<feature type="domain" description="F-box" evidence="1">
    <location>
        <begin position="20"/>
        <end position="52"/>
    </location>
</feature>
<dbReference type="InterPro" id="IPR036047">
    <property type="entry name" value="F-box-like_dom_sf"/>
</dbReference>
<dbReference type="InterPro" id="IPR001810">
    <property type="entry name" value="F-box_dom"/>
</dbReference>
<dbReference type="Gene3D" id="1.20.1280.50">
    <property type="match status" value="1"/>
</dbReference>
<evidence type="ECO:0000313" key="2">
    <source>
        <dbReference type="EMBL" id="CEO49161.1"/>
    </source>
</evidence>
<evidence type="ECO:0000259" key="1">
    <source>
        <dbReference type="Pfam" id="PF12937"/>
    </source>
</evidence>
<proteinExistence type="predicted"/>
<dbReference type="Pfam" id="PF12937">
    <property type="entry name" value="F-box-like"/>
    <property type="match status" value="1"/>
</dbReference>
<dbReference type="AlphaFoldDB" id="A0A0B7K396"/>